<organism evidence="1 2">
    <name type="scientific">Planococcus faecalis</name>
    <dbReference type="NCBI Taxonomy" id="1598147"/>
    <lineage>
        <taxon>Bacteria</taxon>
        <taxon>Bacillati</taxon>
        <taxon>Bacillota</taxon>
        <taxon>Bacilli</taxon>
        <taxon>Bacillales</taxon>
        <taxon>Caryophanaceae</taxon>
        <taxon>Planococcus</taxon>
    </lineage>
</organism>
<accession>A0ABM6IP18</accession>
<evidence type="ECO:0000313" key="2">
    <source>
        <dbReference type="Proteomes" id="UP000189661"/>
    </source>
</evidence>
<protein>
    <submittedName>
        <fullName evidence="1">Uncharacterized protein</fullName>
    </submittedName>
</protein>
<dbReference type="EMBL" id="CP019401">
    <property type="protein sequence ID" value="AQU78310.1"/>
    <property type="molecule type" value="Genomic_DNA"/>
</dbReference>
<gene>
    <name evidence="1" type="ORF">AJGP001_02910</name>
</gene>
<dbReference type="Proteomes" id="UP000189661">
    <property type="component" value="Chromosome"/>
</dbReference>
<reference evidence="1 2" key="1">
    <citation type="submission" date="2017-01" db="EMBL/GenBank/DDBJ databases">
        <title>Planococcus faecalis genome complete sequence.</title>
        <authorList>
            <person name="Lee P.C."/>
        </authorList>
    </citation>
    <scope>NUCLEOTIDE SEQUENCE [LARGE SCALE GENOMIC DNA]</scope>
    <source>
        <strain evidence="1 2">AJ003</strain>
    </source>
</reference>
<evidence type="ECO:0000313" key="1">
    <source>
        <dbReference type="EMBL" id="AQU78310.1"/>
    </source>
</evidence>
<proteinExistence type="predicted"/>
<dbReference type="RefSeq" id="WP_071154653.1">
    <property type="nucleotide sequence ID" value="NZ_CP019401.1"/>
</dbReference>
<name>A0ABM6IP18_9BACL</name>
<sequence>MITTAVRPITIDQSTEYEKLSPKQKAVIQDWIIREVTPHKIKTFRGVTSYTIKHIFEDSKNGFYLTNGQMKGALDAADFEPKDRNVKNWEYALSWKVSNY</sequence>
<keyword evidence="2" id="KW-1185">Reference proteome</keyword>